<proteinExistence type="predicted"/>
<dbReference type="Pfam" id="PF14129">
    <property type="entry name" value="DUF4296"/>
    <property type="match status" value="1"/>
</dbReference>
<sequence length="153" mass="17780">MKYLCYACLMAVILAACESSKVPKEFIQPDQMSDILYDMHLADGYISSVPGQDSARKVSAAWYNGIYKKYHVDSALYSISLDYYYKEPELLSGVYNKVSERLKKVKEVEDKAEEKRKKIREDKVKKLKQDSLDRVKKRLKPLKTDSAKKVRLR</sequence>
<dbReference type="STRING" id="34086.SAMN04488084_10990"/>
<dbReference type="Proteomes" id="UP000183129">
    <property type="component" value="Unassembled WGS sequence"/>
</dbReference>
<dbReference type="PROSITE" id="PS51257">
    <property type="entry name" value="PROKAR_LIPOPROTEIN"/>
    <property type="match status" value="1"/>
</dbReference>
<dbReference type="AlphaFoldDB" id="A0A1I2BTT1"/>
<evidence type="ECO:0000259" key="2">
    <source>
        <dbReference type="Pfam" id="PF14129"/>
    </source>
</evidence>
<evidence type="ECO:0000256" key="1">
    <source>
        <dbReference type="SAM" id="Coils"/>
    </source>
</evidence>
<keyword evidence="1" id="KW-0175">Coiled coil</keyword>
<feature type="domain" description="DUF4296" evidence="2">
    <location>
        <begin position="23"/>
        <end position="106"/>
    </location>
</feature>
<evidence type="ECO:0000313" key="3">
    <source>
        <dbReference type="EMBL" id="SFE58783.1"/>
    </source>
</evidence>
<organism evidence="3 4">
    <name type="scientific">Pedobacter antarcticus</name>
    <dbReference type="NCBI Taxonomy" id="34086"/>
    <lineage>
        <taxon>Bacteria</taxon>
        <taxon>Pseudomonadati</taxon>
        <taxon>Bacteroidota</taxon>
        <taxon>Sphingobacteriia</taxon>
        <taxon>Sphingobacteriales</taxon>
        <taxon>Sphingobacteriaceae</taxon>
        <taxon>Pedobacter</taxon>
    </lineage>
</organism>
<evidence type="ECO:0000313" key="4">
    <source>
        <dbReference type="Proteomes" id="UP000183129"/>
    </source>
</evidence>
<reference evidence="3 4" key="1">
    <citation type="submission" date="2016-10" db="EMBL/GenBank/DDBJ databases">
        <authorList>
            <person name="de Groot N.N."/>
        </authorList>
    </citation>
    <scope>NUCLEOTIDE SEQUENCE [LARGE SCALE GENOMIC DNA]</scope>
    <source>
        <strain evidence="3 4">ATCC 51969</strain>
    </source>
</reference>
<accession>A0A1I2BTT1</accession>
<protein>
    <recommendedName>
        <fullName evidence="2">DUF4296 domain-containing protein</fullName>
    </recommendedName>
</protein>
<name>A0A1I2BTT1_9SPHI</name>
<gene>
    <name evidence="3" type="ORF">SAMN03003324_00993</name>
</gene>
<feature type="coiled-coil region" evidence="1">
    <location>
        <begin position="95"/>
        <end position="125"/>
    </location>
</feature>
<dbReference type="EMBL" id="FONS01000001">
    <property type="protein sequence ID" value="SFE58783.1"/>
    <property type="molecule type" value="Genomic_DNA"/>
</dbReference>
<dbReference type="InterPro" id="IPR025381">
    <property type="entry name" value="DUF4296"/>
</dbReference>
<dbReference type="RefSeq" id="WP_081857520.1">
    <property type="nucleotide sequence ID" value="NZ_FNGZ01000009.1"/>
</dbReference>